<dbReference type="InterPro" id="IPR036388">
    <property type="entry name" value="WH-like_DNA-bd_sf"/>
</dbReference>
<evidence type="ECO:0000313" key="6">
    <source>
        <dbReference type="Proteomes" id="UP000473648"/>
    </source>
</evidence>
<comment type="caution">
    <text evidence="5">The sequence shown here is derived from an EMBL/GenBank/DDBJ whole genome shotgun (WGS) entry which is preliminary data.</text>
</comment>
<evidence type="ECO:0000259" key="4">
    <source>
        <dbReference type="PROSITE" id="PS50949"/>
    </source>
</evidence>
<dbReference type="PANTHER" id="PTHR43537:SF5">
    <property type="entry name" value="UXU OPERON TRANSCRIPTIONAL REGULATOR"/>
    <property type="match status" value="1"/>
</dbReference>
<dbReference type="Pfam" id="PF00392">
    <property type="entry name" value="GntR"/>
    <property type="match status" value="1"/>
</dbReference>
<reference evidence="5" key="1">
    <citation type="journal article" date="2020" name="Appl. Environ. Microbiol.">
        <title>Medium-Chain Fatty Acid Synthesis by 'Candidatus Weimeria bifida' gen. nov., sp. nov., and 'Candidatus Pseudoramibacter fermentans' sp. nov.</title>
        <authorList>
            <person name="Scarborough M.J."/>
            <person name="Myers K.S."/>
            <person name="Donohue T.J."/>
            <person name="Noguera D.R."/>
        </authorList>
    </citation>
    <scope>NUCLEOTIDE SEQUENCE</scope>
    <source>
        <strain evidence="5">EUB1.1</strain>
    </source>
</reference>
<dbReference type="GO" id="GO:0003677">
    <property type="term" value="F:DNA binding"/>
    <property type="evidence" value="ECO:0007669"/>
    <property type="project" value="UniProtKB-KW"/>
</dbReference>
<sequence>MSAKNPNASRAFQIVIRRIQSDIQNKKLRPGDRLAPERQLAESLGVSRATIREAIRALEMIGLVVSRQGEGNFISDRMDLALLQPMTISFYLGGGSLYDIHHFRQSLEIEATGLAAADPSPDFIQHITAVADQMEIAPDIDTSAALDDDFHQSIAAASNNCLIRDSLTAATTLLETVRYQARIAIISKEKDEGNALYFQHRRITDAIVAKDPILARKRMLEHMIYVEDFLSDISPDKLPDLAELPAKK</sequence>
<dbReference type="Gene3D" id="1.10.10.10">
    <property type="entry name" value="Winged helix-like DNA-binding domain superfamily/Winged helix DNA-binding domain"/>
    <property type="match status" value="1"/>
</dbReference>
<dbReference type="Gene3D" id="1.20.120.530">
    <property type="entry name" value="GntR ligand-binding domain-like"/>
    <property type="match status" value="1"/>
</dbReference>
<keyword evidence="1" id="KW-0805">Transcription regulation</keyword>
<name>A0A6L5GPP9_9FIRM</name>
<dbReference type="Proteomes" id="UP000473648">
    <property type="component" value="Unassembled WGS sequence"/>
</dbReference>
<evidence type="ECO:0000256" key="3">
    <source>
        <dbReference type="ARBA" id="ARBA00023163"/>
    </source>
</evidence>
<keyword evidence="2" id="KW-0238">DNA-binding</keyword>
<dbReference type="PRINTS" id="PR00035">
    <property type="entry name" value="HTHGNTR"/>
</dbReference>
<keyword evidence="3" id="KW-0804">Transcription</keyword>
<dbReference type="SUPFAM" id="SSF46785">
    <property type="entry name" value="Winged helix' DNA-binding domain"/>
    <property type="match status" value="1"/>
</dbReference>
<dbReference type="SMART" id="SM00345">
    <property type="entry name" value="HTH_GNTR"/>
    <property type="match status" value="1"/>
</dbReference>
<evidence type="ECO:0000256" key="1">
    <source>
        <dbReference type="ARBA" id="ARBA00023015"/>
    </source>
</evidence>
<evidence type="ECO:0000313" key="5">
    <source>
        <dbReference type="EMBL" id="MQM72187.1"/>
    </source>
</evidence>
<dbReference type="SUPFAM" id="SSF48008">
    <property type="entry name" value="GntR ligand-binding domain-like"/>
    <property type="match status" value="1"/>
</dbReference>
<dbReference type="PROSITE" id="PS50949">
    <property type="entry name" value="HTH_GNTR"/>
    <property type="match status" value="1"/>
</dbReference>
<proteinExistence type="predicted"/>
<organism evidence="5 6">
    <name type="scientific">Candidatus Pseudoramibacter fermentans</name>
    <dbReference type="NCBI Taxonomy" id="2594427"/>
    <lineage>
        <taxon>Bacteria</taxon>
        <taxon>Bacillati</taxon>
        <taxon>Bacillota</taxon>
        <taxon>Clostridia</taxon>
        <taxon>Eubacteriales</taxon>
        <taxon>Eubacteriaceae</taxon>
        <taxon>Pseudoramibacter</taxon>
    </lineage>
</organism>
<protein>
    <submittedName>
        <fullName evidence="5">FadR family transcriptional regulator</fullName>
    </submittedName>
</protein>
<dbReference type="InterPro" id="IPR008920">
    <property type="entry name" value="TF_FadR/GntR_C"/>
</dbReference>
<dbReference type="SMART" id="SM00895">
    <property type="entry name" value="FCD"/>
    <property type="match status" value="1"/>
</dbReference>
<dbReference type="InterPro" id="IPR036390">
    <property type="entry name" value="WH_DNA-bd_sf"/>
</dbReference>
<dbReference type="GO" id="GO:0003700">
    <property type="term" value="F:DNA-binding transcription factor activity"/>
    <property type="evidence" value="ECO:0007669"/>
    <property type="project" value="InterPro"/>
</dbReference>
<dbReference type="AlphaFoldDB" id="A0A6L5GPP9"/>
<dbReference type="PANTHER" id="PTHR43537">
    <property type="entry name" value="TRANSCRIPTIONAL REGULATOR, GNTR FAMILY"/>
    <property type="match status" value="1"/>
</dbReference>
<dbReference type="InterPro" id="IPR011711">
    <property type="entry name" value="GntR_C"/>
</dbReference>
<dbReference type="CDD" id="cd07377">
    <property type="entry name" value="WHTH_GntR"/>
    <property type="match status" value="1"/>
</dbReference>
<feature type="domain" description="HTH gntR-type" evidence="4">
    <location>
        <begin position="9"/>
        <end position="77"/>
    </location>
</feature>
<evidence type="ECO:0000256" key="2">
    <source>
        <dbReference type="ARBA" id="ARBA00023125"/>
    </source>
</evidence>
<dbReference type="Pfam" id="PF07729">
    <property type="entry name" value="FCD"/>
    <property type="match status" value="1"/>
</dbReference>
<keyword evidence="6" id="KW-1185">Reference proteome</keyword>
<accession>A0A6L5GPP9</accession>
<dbReference type="InterPro" id="IPR000524">
    <property type="entry name" value="Tscrpt_reg_HTH_GntR"/>
</dbReference>
<dbReference type="EMBL" id="VOGB01000003">
    <property type="protein sequence ID" value="MQM72187.1"/>
    <property type="molecule type" value="Genomic_DNA"/>
</dbReference>
<gene>
    <name evidence="5" type="ORF">FRC53_01890</name>
</gene>